<dbReference type="AlphaFoldDB" id="A0A0F9M014"/>
<protein>
    <submittedName>
        <fullName evidence="1">Uncharacterized protein</fullName>
    </submittedName>
</protein>
<comment type="caution">
    <text evidence="1">The sequence shown here is derived from an EMBL/GenBank/DDBJ whole genome shotgun (WGS) entry which is preliminary data.</text>
</comment>
<dbReference type="EMBL" id="LAZR01011257">
    <property type="protein sequence ID" value="KKM62617.1"/>
    <property type="molecule type" value="Genomic_DNA"/>
</dbReference>
<accession>A0A0F9M014</accession>
<evidence type="ECO:0000313" key="1">
    <source>
        <dbReference type="EMBL" id="KKM62617.1"/>
    </source>
</evidence>
<reference evidence="1" key="1">
    <citation type="journal article" date="2015" name="Nature">
        <title>Complex archaea that bridge the gap between prokaryotes and eukaryotes.</title>
        <authorList>
            <person name="Spang A."/>
            <person name="Saw J.H."/>
            <person name="Jorgensen S.L."/>
            <person name="Zaremba-Niedzwiedzka K."/>
            <person name="Martijn J."/>
            <person name="Lind A.E."/>
            <person name="van Eijk R."/>
            <person name="Schleper C."/>
            <person name="Guy L."/>
            <person name="Ettema T.J."/>
        </authorList>
    </citation>
    <scope>NUCLEOTIDE SEQUENCE</scope>
</reference>
<gene>
    <name evidence="1" type="ORF">LCGC14_1519860</name>
</gene>
<organism evidence="1">
    <name type="scientific">marine sediment metagenome</name>
    <dbReference type="NCBI Taxonomy" id="412755"/>
    <lineage>
        <taxon>unclassified sequences</taxon>
        <taxon>metagenomes</taxon>
        <taxon>ecological metagenomes</taxon>
    </lineage>
</organism>
<sequence length="61" mass="7318">MYRAIIKAKRITGYSKQDFVYCSREVINRGKLQSRVNQIFKKRGYDLENYKIIIYKCYSGV</sequence>
<name>A0A0F9M014_9ZZZZ</name>
<proteinExistence type="predicted"/>